<dbReference type="InterPro" id="IPR036691">
    <property type="entry name" value="Endo/exonu/phosph_ase_sf"/>
</dbReference>
<dbReference type="Pfam" id="PF03372">
    <property type="entry name" value="Exo_endo_phos"/>
    <property type="match status" value="1"/>
</dbReference>
<accession>A0A9D2EC36</accession>
<comment type="caution">
    <text evidence="3">The sequence shown here is derived from an EMBL/GenBank/DDBJ whole genome shotgun (WGS) entry which is preliminary data.</text>
</comment>
<keyword evidence="3" id="KW-0378">Hydrolase</keyword>
<gene>
    <name evidence="3" type="ORF">H9815_02550</name>
</gene>
<feature type="domain" description="Endonuclease/exonuclease/phosphatase" evidence="2">
    <location>
        <begin position="114"/>
        <end position="323"/>
    </location>
</feature>
<reference evidence="3" key="1">
    <citation type="journal article" date="2021" name="PeerJ">
        <title>Extensive microbial diversity within the chicken gut microbiome revealed by metagenomics and culture.</title>
        <authorList>
            <person name="Gilroy R."/>
            <person name="Ravi A."/>
            <person name="Getino M."/>
            <person name="Pursley I."/>
            <person name="Horton D.L."/>
            <person name="Alikhan N.F."/>
            <person name="Baker D."/>
            <person name="Gharbi K."/>
            <person name="Hall N."/>
            <person name="Watson M."/>
            <person name="Adriaenssens E.M."/>
            <person name="Foster-Nyarko E."/>
            <person name="Jarju S."/>
            <person name="Secka A."/>
            <person name="Antonio M."/>
            <person name="Oren A."/>
            <person name="Chaudhuri R.R."/>
            <person name="La Ragione R."/>
            <person name="Hildebrand F."/>
            <person name="Pallen M.J."/>
        </authorList>
    </citation>
    <scope>NUCLEOTIDE SEQUENCE</scope>
    <source>
        <strain evidence="3">ChiGjej4B4-7305</strain>
    </source>
</reference>
<keyword evidence="3" id="KW-0255">Endonuclease</keyword>
<name>A0A9D2EC36_9MICO</name>
<evidence type="ECO:0000313" key="3">
    <source>
        <dbReference type="EMBL" id="HIZ34632.1"/>
    </source>
</evidence>
<dbReference type="Gene3D" id="3.60.10.10">
    <property type="entry name" value="Endonuclease/exonuclease/phosphatase"/>
    <property type="match status" value="1"/>
</dbReference>
<reference evidence="3" key="2">
    <citation type="submission" date="2021-04" db="EMBL/GenBank/DDBJ databases">
        <authorList>
            <person name="Gilroy R."/>
        </authorList>
    </citation>
    <scope>NUCLEOTIDE SEQUENCE</scope>
    <source>
        <strain evidence="3">ChiGjej4B4-7305</strain>
    </source>
</reference>
<dbReference type="AlphaFoldDB" id="A0A9D2EC36"/>
<keyword evidence="1" id="KW-0472">Membrane</keyword>
<evidence type="ECO:0000259" key="2">
    <source>
        <dbReference type="Pfam" id="PF03372"/>
    </source>
</evidence>
<keyword evidence="1" id="KW-1133">Transmembrane helix</keyword>
<feature type="transmembrane region" description="Helical" evidence="1">
    <location>
        <begin position="79"/>
        <end position="98"/>
    </location>
</feature>
<dbReference type="EMBL" id="DXBY01000049">
    <property type="protein sequence ID" value="HIZ34632.1"/>
    <property type="molecule type" value="Genomic_DNA"/>
</dbReference>
<organism evidence="3 4">
    <name type="scientific">Candidatus Ruania gallistercoris</name>
    <dbReference type="NCBI Taxonomy" id="2838746"/>
    <lineage>
        <taxon>Bacteria</taxon>
        <taxon>Bacillati</taxon>
        <taxon>Actinomycetota</taxon>
        <taxon>Actinomycetes</taxon>
        <taxon>Micrococcales</taxon>
        <taxon>Ruaniaceae</taxon>
        <taxon>Ruania</taxon>
    </lineage>
</organism>
<evidence type="ECO:0000313" key="4">
    <source>
        <dbReference type="Proteomes" id="UP000824037"/>
    </source>
</evidence>
<sequence length="338" mass="35495">MADLLESTPASGRRRRRRWYPWLTVPAALMATVLAVLPHLRLVQPWLVPSVQALVPVVAVACLVVAVLLVLVRRRAPAVLLLAGALAGLAPALVPWPMAADEPASSTGGQLTVLSLNVQYGRADREAVVDAVATRDVEVLVLLEADEALLEDLAALGLTEALPYRTEPISSGGAAGSAILSAHPLHLEGRIALPQVRAQFDQPVAVVQHPDLGPVRVAAIHPVPPIDAVQSWQAALRGLDDWQSAHTDIPLVLAGDFNAGYPHPQFRAIAADLTDTASLAGPLPRPTWPVGARVPAFTTIDHVLVRGLVPVGWAQVTVPGTDHRGIAATVTPTADAAG</sequence>
<dbReference type="SUPFAM" id="SSF56219">
    <property type="entry name" value="DNase I-like"/>
    <property type="match status" value="1"/>
</dbReference>
<keyword evidence="3" id="KW-0540">Nuclease</keyword>
<protein>
    <submittedName>
        <fullName evidence="3">Endonuclease/exonuclease/phosphatase family protein</fullName>
    </submittedName>
</protein>
<evidence type="ECO:0000256" key="1">
    <source>
        <dbReference type="SAM" id="Phobius"/>
    </source>
</evidence>
<keyword evidence="1" id="KW-0812">Transmembrane</keyword>
<feature type="transmembrane region" description="Helical" evidence="1">
    <location>
        <begin position="46"/>
        <end position="72"/>
    </location>
</feature>
<dbReference type="Proteomes" id="UP000824037">
    <property type="component" value="Unassembled WGS sequence"/>
</dbReference>
<dbReference type="InterPro" id="IPR005135">
    <property type="entry name" value="Endo/exonuclease/phosphatase"/>
</dbReference>
<dbReference type="GO" id="GO:0004519">
    <property type="term" value="F:endonuclease activity"/>
    <property type="evidence" value="ECO:0007669"/>
    <property type="project" value="UniProtKB-KW"/>
</dbReference>
<proteinExistence type="predicted"/>
<feature type="transmembrane region" description="Helical" evidence="1">
    <location>
        <begin position="20"/>
        <end position="40"/>
    </location>
</feature>